<dbReference type="CDD" id="cd00085">
    <property type="entry name" value="HNHc"/>
    <property type="match status" value="1"/>
</dbReference>
<keyword evidence="3" id="KW-1185">Reference proteome</keyword>
<name>W4M7K5_9BACT</name>
<feature type="domain" description="HNH nuclease" evidence="1">
    <location>
        <begin position="203"/>
        <end position="256"/>
    </location>
</feature>
<reference evidence="2 3" key="1">
    <citation type="journal article" date="2014" name="Nature">
        <title>An environmental bacterial taxon with a large and distinct metabolic repertoire.</title>
        <authorList>
            <person name="Wilson M.C."/>
            <person name="Mori T."/>
            <person name="Ruckert C."/>
            <person name="Uria A.R."/>
            <person name="Helf M.J."/>
            <person name="Takada K."/>
            <person name="Gernert C."/>
            <person name="Steffens U.A."/>
            <person name="Heycke N."/>
            <person name="Schmitt S."/>
            <person name="Rinke C."/>
            <person name="Helfrich E.J."/>
            <person name="Brachmann A.O."/>
            <person name="Gurgui C."/>
            <person name="Wakimoto T."/>
            <person name="Kracht M."/>
            <person name="Crusemann M."/>
            <person name="Hentschel U."/>
            <person name="Abe I."/>
            <person name="Matsunaga S."/>
            <person name="Kalinowski J."/>
            <person name="Takeyama H."/>
            <person name="Piel J."/>
        </authorList>
    </citation>
    <scope>NUCLEOTIDE SEQUENCE [LARGE SCALE GENOMIC DNA]</scope>
    <source>
        <strain evidence="3">TSY2</strain>
    </source>
</reference>
<dbReference type="Proteomes" id="UP000019140">
    <property type="component" value="Unassembled WGS sequence"/>
</dbReference>
<evidence type="ECO:0000313" key="2">
    <source>
        <dbReference type="EMBL" id="ETX05896.1"/>
    </source>
</evidence>
<organism evidence="2 3">
    <name type="scientific">Candidatus Entotheonella gemina</name>
    <dbReference type="NCBI Taxonomy" id="1429439"/>
    <lineage>
        <taxon>Bacteria</taxon>
        <taxon>Pseudomonadati</taxon>
        <taxon>Nitrospinota/Tectimicrobiota group</taxon>
        <taxon>Candidatus Tectimicrobiota</taxon>
        <taxon>Candidatus Entotheonellia</taxon>
        <taxon>Candidatus Entotheonellales</taxon>
        <taxon>Candidatus Entotheonellaceae</taxon>
        <taxon>Candidatus Entotheonella</taxon>
    </lineage>
</organism>
<proteinExistence type="predicted"/>
<sequence>MKLPDFSNDDQFVRLLQKMGDKELRPWNPNRSSLSLRDLNQLITDGIIIDIIEITTSPDGTLDYRGEKVLVYIRDQELSHAQRESGYKFHIAECRTLSDMRSKNRFDIRYVVTNRQDGMFLVNRTRNGKIVENNREIELHVCKNCLWRLDYLGYAAKRSARQSIYDKFSLKVFFAKYSNTVRSKPTHDEYSMPPNIYSDDWSKVSNKIRCRANWECQECSVKLDDHRELLHTHHIDGNKANNSCSNLQALCISCHSNAAGHERLKQHPQYKQCLDIQKNQNKFSQYQN</sequence>
<dbReference type="AlphaFoldDB" id="W4M7K5"/>
<accession>W4M7K5</accession>
<protein>
    <recommendedName>
        <fullName evidence="1">HNH nuclease domain-containing protein</fullName>
    </recommendedName>
</protein>
<dbReference type="InterPro" id="IPR003615">
    <property type="entry name" value="HNH_nuc"/>
</dbReference>
<dbReference type="HOGENOM" id="CLU_065126_0_0_7"/>
<evidence type="ECO:0000259" key="1">
    <source>
        <dbReference type="SMART" id="SM00507"/>
    </source>
</evidence>
<dbReference type="EMBL" id="AZHX01000841">
    <property type="protein sequence ID" value="ETX05896.1"/>
    <property type="molecule type" value="Genomic_DNA"/>
</dbReference>
<dbReference type="SMART" id="SM00507">
    <property type="entry name" value="HNHc"/>
    <property type="match status" value="1"/>
</dbReference>
<comment type="caution">
    <text evidence="2">The sequence shown here is derived from an EMBL/GenBank/DDBJ whole genome shotgun (WGS) entry which is preliminary data.</text>
</comment>
<evidence type="ECO:0000313" key="3">
    <source>
        <dbReference type="Proteomes" id="UP000019140"/>
    </source>
</evidence>
<gene>
    <name evidence="2" type="ORF">ETSY2_20360</name>
</gene>